<feature type="domain" description="Organic solvent tolerance-like N-terminal" evidence="5">
    <location>
        <begin position="60"/>
        <end position="191"/>
    </location>
</feature>
<dbReference type="AlphaFoldDB" id="A0A2P5TJQ6"/>
<evidence type="ECO:0000256" key="3">
    <source>
        <dbReference type="ARBA" id="ARBA00023237"/>
    </source>
</evidence>
<dbReference type="GO" id="GO:1990351">
    <property type="term" value="C:transporter complex"/>
    <property type="evidence" value="ECO:0007669"/>
    <property type="project" value="TreeGrafter"/>
</dbReference>
<dbReference type="InterPro" id="IPR007543">
    <property type="entry name" value="LptD_C"/>
</dbReference>
<comment type="subunit">
    <text evidence="4">Component of the lipopolysaccharide transport and assembly complex. Interacts with LptE and LptA.</text>
</comment>
<sequence length="794" mass="90932" precursor="true">MRIRIIGFPLLLISGLTQAQTTAVITAEEPSPPLNFSRCFSHVPLRVDTSQGNPNAPITVTADVLEATRDGKILYRGDVQVEQDQRRFSADYVELEQLSRDVLAEGNIHFTDGVISVDSDHRLTGNLTTRDTELDDARYQFHDEPGRGQATRVQLSNNTNQVEFKGASYTTCPPGEEVWQLKASSVKVEQDEVFGEAWNAVLWLGETPVFYFPYIKFPVKDERQSGLLYPTFDLGSENGTDIRLPYYWNIAPNYDATLTPRYMEKRGTMSQLEFRYLPVEGQSGTLYGEYLSSDDKLLDTQWQDEARWLFNWRHNARFDTDGHWRGNVDYTKVAGWDLDYIDDFSPPVGLLVDNQLMQSFSGGYYDRHWQLTTEVRDYQILRPNLDTQLDTQPFQLAPSLALTSYRGFGDFDLAMDSELTQFNNDDKNVYQATRFHAEPKLVYSVVNQPGAKLTADVGAYYTHYEQDIPNTLSPYYGNQTDEGLGFTADSLDSSVDRLLPRLRLNGTLVFDRDTQWFEQDFTQTLEPQLQYLYVPFKEQDNIGLYDTTDMRQDYYSLFSDRRFAGLDRISDANQLTAGFTSRIYDADSVERLRLALAQTYNFTSPRVRLFPSDEPSDFKRSFLTFEGDLNVDGNWFVHTEAQQDTRNHRLAAGNITLEYNNEGKLGQLGFRHLNQTYFPDASLGNDLNQLGGTFSWPVDPQWRLIGGHYRDIELKRNIDSLIGLRYDSCCWAVSLVWEQSQKEDSLLNPTDIQQETLIGLRFELKGFSSFGTGSGEFSPGTSLLPYYRPFNLNN</sequence>
<dbReference type="InterPro" id="IPR005653">
    <property type="entry name" value="OstA-like_N"/>
</dbReference>
<comment type="caution">
    <text evidence="4">Lacks conserved residue(s) required for the propagation of feature annotation.</text>
</comment>
<gene>
    <name evidence="4" type="primary">lptD</name>
    <name evidence="7" type="ORF">UN63_13570</name>
</gene>
<evidence type="ECO:0000313" key="8">
    <source>
        <dbReference type="Proteomes" id="UP000242231"/>
    </source>
</evidence>
<keyword evidence="3 4" id="KW-0998">Cell outer membrane</keyword>
<reference evidence="8" key="1">
    <citation type="submission" date="2016-11" db="EMBL/GenBank/DDBJ databases">
        <authorList>
            <person name="Sisinthy S."/>
            <person name="Ara S."/>
            <person name="Gundlapally S.R."/>
        </authorList>
    </citation>
    <scope>NUCLEOTIDE SEQUENCE [LARGE SCALE GENOMIC DNA]</scope>
    <source>
        <strain evidence="8">V1-41</strain>
    </source>
</reference>
<dbReference type="Proteomes" id="UP000242231">
    <property type="component" value="Unassembled WGS sequence"/>
</dbReference>
<keyword evidence="8" id="KW-1185">Reference proteome</keyword>
<keyword evidence="1 4" id="KW-0732">Signal</keyword>
<dbReference type="EMBL" id="MPZM01000038">
    <property type="protein sequence ID" value="PPL15156.1"/>
    <property type="molecule type" value="Genomic_DNA"/>
</dbReference>
<evidence type="ECO:0000259" key="6">
    <source>
        <dbReference type="Pfam" id="PF04453"/>
    </source>
</evidence>
<dbReference type="PANTHER" id="PTHR30189:SF1">
    <property type="entry name" value="LPS-ASSEMBLY PROTEIN LPTD"/>
    <property type="match status" value="1"/>
</dbReference>
<dbReference type="InterPro" id="IPR020889">
    <property type="entry name" value="LipoPS_assembly_LptD"/>
</dbReference>
<feature type="signal peptide" evidence="4">
    <location>
        <begin position="1"/>
        <end position="19"/>
    </location>
</feature>
<evidence type="ECO:0000256" key="2">
    <source>
        <dbReference type="ARBA" id="ARBA00023136"/>
    </source>
</evidence>
<dbReference type="Pfam" id="PF03968">
    <property type="entry name" value="LptD_N"/>
    <property type="match status" value="1"/>
</dbReference>
<dbReference type="GO" id="GO:0009279">
    <property type="term" value="C:cell outer membrane"/>
    <property type="evidence" value="ECO:0007669"/>
    <property type="project" value="UniProtKB-SubCell"/>
</dbReference>
<name>A0A2P5TJQ6_9GAMM</name>
<comment type="caution">
    <text evidence="7">The sequence shown here is derived from an EMBL/GenBank/DDBJ whole genome shotgun (WGS) entry which is preliminary data.</text>
</comment>
<feature type="domain" description="LptD C-terminal" evidence="6">
    <location>
        <begin position="306"/>
        <end position="702"/>
    </location>
</feature>
<evidence type="ECO:0000256" key="1">
    <source>
        <dbReference type="ARBA" id="ARBA00022729"/>
    </source>
</evidence>
<keyword evidence="2 4" id="KW-0472">Membrane</keyword>
<proteinExistence type="inferred from homology"/>
<dbReference type="InterPro" id="IPR050218">
    <property type="entry name" value="LptD"/>
</dbReference>
<comment type="subcellular location">
    <subcellularLocation>
        <location evidence="4">Cell outer membrane</location>
    </subcellularLocation>
</comment>
<dbReference type="GO" id="GO:0043165">
    <property type="term" value="P:Gram-negative-bacterium-type cell outer membrane assembly"/>
    <property type="evidence" value="ECO:0007669"/>
    <property type="project" value="UniProtKB-UniRule"/>
</dbReference>
<evidence type="ECO:0000259" key="5">
    <source>
        <dbReference type="Pfam" id="PF03968"/>
    </source>
</evidence>
<dbReference type="RefSeq" id="WP_104487442.1">
    <property type="nucleotide sequence ID" value="NZ_BMYB01000002.1"/>
</dbReference>
<evidence type="ECO:0000313" key="7">
    <source>
        <dbReference type="EMBL" id="PPL15156.1"/>
    </source>
</evidence>
<dbReference type="OrthoDB" id="9760225at2"/>
<dbReference type="GO" id="GO:0015920">
    <property type="term" value="P:lipopolysaccharide transport"/>
    <property type="evidence" value="ECO:0007669"/>
    <property type="project" value="InterPro"/>
</dbReference>
<organism evidence="7 8">
    <name type="scientific">Oceanisphaera arctica</name>
    <dbReference type="NCBI Taxonomy" id="641510"/>
    <lineage>
        <taxon>Bacteria</taxon>
        <taxon>Pseudomonadati</taxon>
        <taxon>Pseudomonadota</taxon>
        <taxon>Gammaproteobacteria</taxon>
        <taxon>Aeromonadales</taxon>
        <taxon>Aeromonadaceae</taxon>
        <taxon>Oceanisphaera</taxon>
    </lineage>
</organism>
<evidence type="ECO:0000256" key="4">
    <source>
        <dbReference type="HAMAP-Rule" id="MF_01411"/>
    </source>
</evidence>
<comment type="similarity">
    <text evidence="4">Belongs to the LptD family.</text>
</comment>
<dbReference type="Gene3D" id="2.60.450.10">
    <property type="entry name" value="Lipopolysaccharide (LPS) transport protein A like domain"/>
    <property type="match status" value="1"/>
</dbReference>
<dbReference type="PANTHER" id="PTHR30189">
    <property type="entry name" value="LPS-ASSEMBLY PROTEIN"/>
    <property type="match status" value="1"/>
</dbReference>
<comment type="function">
    <text evidence="4">Together with LptE, is involved in the assembly of lipopolysaccharide (LPS) at the surface of the outer membrane.</text>
</comment>
<dbReference type="Pfam" id="PF04453">
    <property type="entry name" value="LptD"/>
    <property type="match status" value="1"/>
</dbReference>
<feature type="chain" id="PRO_5015206849" description="LPS-assembly protein LptD" evidence="4">
    <location>
        <begin position="20"/>
        <end position="794"/>
    </location>
</feature>
<protein>
    <recommendedName>
        <fullName evidence="4">LPS-assembly protein LptD</fullName>
    </recommendedName>
</protein>
<accession>A0A2P5TJQ6</accession>
<dbReference type="HAMAP" id="MF_01411">
    <property type="entry name" value="LPS_assembly_LptD"/>
    <property type="match status" value="1"/>
</dbReference>